<dbReference type="AlphaFoldDB" id="F2L0Y8"/>
<keyword evidence="3" id="KW-1185">Reference proteome</keyword>
<dbReference type="Proteomes" id="UP000008138">
    <property type="component" value="Chromosome"/>
</dbReference>
<reference key="2">
    <citation type="submission" date="2011-03" db="EMBL/GenBank/DDBJ databases">
        <title>Complete genome sequence of the thermoacidophilic crenarchaeon Thermoproteus uzoniensis 768-20.</title>
        <authorList>
            <person name="Mardanov A.V."/>
            <person name="Gumerov V.M."/>
            <person name="Beletsky A.V."/>
            <person name="Prokofeva M.I."/>
            <person name="Bonch-Osmolovskaya E.A."/>
            <person name="Ravin N.V."/>
            <person name="Skryabin K.G."/>
        </authorList>
    </citation>
    <scope>NUCLEOTIDE SEQUENCE</scope>
    <source>
        <strain>768-20</strain>
    </source>
</reference>
<dbReference type="eggNOG" id="arCOG03442">
    <property type="taxonomic scope" value="Archaea"/>
</dbReference>
<keyword evidence="1" id="KW-0812">Transmembrane</keyword>
<sequence length="225" mass="22939">MQSDLGPSLIVLGIAISLLGILQPNLAPLLALGLASLSAGLLATWEPAARERIIAKLGEAGWENTSALIQAAGLPPKAYYLPSSAAGRPVAVVARSQPREIPQRALAFTAEGGPALVLSTPGTKALEICGVGLPRDLGEALRACAVNALGLARSVEVAERGDGNIAVEFGGVAAPDLYGRLLVRPAIGSVLASIAAAIAAEVLGRAVEIVEERAEGRGRLLVVLR</sequence>
<keyword evidence="1" id="KW-1133">Transmembrane helix</keyword>
<evidence type="ECO:0000256" key="1">
    <source>
        <dbReference type="SAM" id="Phobius"/>
    </source>
</evidence>
<dbReference type="GeneID" id="10359586"/>
<name>F2L0Y8_THEU7</name>
<feature type="transmembrane region" description="Helical" evidence="1">
    <location>
        <begin position="6"/>
        <end position="22"/>
    </location>
</feature>
<dbReference type="HOGENOM" id="CLU_1243067_0_0_2"/>
<dbReference type="EMBL" id="CP002590">
    <property type="protein sequence ID" value="AEA11537.1"/>
    <property type="molecule type" value="Genomic_DNA"/>
</dbReference>
<dbReference type="RefSeq" id="WP_013678873.1">
    <property type="nucleotide sequence ID" value="NC_015315.1"/>
</dbReference>
<proteinExistence type="predicted"/>
<dbReference type="KEGG" id="tuz:TUZN_0031"/>
<dbReference type="STRING" id="999630.TUZN_0031"/>
<dbReference type="OrthoDB" id="29151at2157"/>
<protein>
    <submittedName>
        <fullName evidence="2">Uncharacterized protein</fullName>
    </submittedName>
</protein>
<organism evidence="2 3">
    <name type="scientific">Thermoproteus uzoniensis (strain 768-20)</name>
    <dbReference type="NCBI Taxonomy" id="999630"/>
    <lineage>
        <taxon>Archaea</taxon>
        <taxon>Thermoproteota</taxon>
        <taxon>Thermoprotei</taxon>
        <taxon>Thermoproteales</taxon>
        <taxon>Thermoproteaceae</taxon>
        <taxon>Thermoproteus</taxon>
    </lineage>
</organism>
<evidence type="ECO:0000313" key="2">
    <source>
        <dbReference type="EMBL" id="AEA11537.1"/>
    </source>
</evidence>
<keyword evidence="1" id="KW-0472">Membrane</keyword>
<reference evidence="2 3" key="1">
    <citation type="journal article" date="2011" name="J. Bacteriol.">
        <title>Complete genome sequence of the thermoacidophilic crenarchaeon Thermoproteus uzoniensis 768-20.</title>
        <authorList>
            <person name="Mardanov A.V."/>
            <person name="Gumerov V.M."/>
            <person name="Beletsky A.V."/>
            <person name="Prokofeva M.I."/>
            <person name="Bonch-Osmolovskaya E.A."/>
            <person name="Ravin N.V."/>
            <person name="Skryabin K.G."/>
        </authorList>
    </citation>
    <scope>NUCLEOTIDE SEQUENCE [LARGE SCALE GENOMIC DNA]</scope>
    <source>
        <strain evidence="2 3">768-20</strain>
    </source>
</reference>
<gene>
    <name evidence="2" type="ordered locus">TUZN_0031</name>
</gene>
<evidence type="ECO:0000313" key="3">
    <source>
        <dbReference type="Proteomes" id="UP000008138"/>
    </source>
</evidence>
<accession>F2L0Y8</accession>